<dbReference type="STRING" id="1801992.A2Y98_03630"/>
<dbReference type="AlphaFoldDB" id="A0A1G2F635"/>
<keyword evidence="1" id="KW-1133">Transmembrane helix</keyword>
<feature type="transmembrane region" description="Helical" evidence="1">
    <location>
        <begin position="248"/>
        <end position="268"/>
    </location>
</feature>
<gene>
    <name evidence="4" type="ORF">A2Y98_03630</name>
</gene>
<protein>
    <recommendedName>
        <fullName evidence="3">Urease accessory protein UreH-like transmembrane domain-containing protein</fullName>
    </recommendedName>
</protein>
<evidence type="ECO:0000313" key="4">
    <source>
        <dbReference type="EMBL" id="OGZ33387.1"/>
    </source>
</evidence>
<dbReference type="PANTHER" id="PTHR31272:SF9">
    <property type="entry name" value="BLL1027 PROTEIN"/>
    <property type="match status" value="1"/>
</dbReference>
<feature type="chain" id="PRO_5009582827" description="Urease accessory protein UreH-like transmembrane domain-containing protein" evidence="2">
    <location>
        <begin position="31"/>
        <end position="269"/>
    </location>
</feature>
<dbReference type="PANTHER" id="PTHR31272">
    <property type="entry name" value="CYTOCHROME C-TYPE BIOGENESIS PROTEIN HI_1454-RELATED"/>
    <property type="match status" value="1"/>
</dbReference>
<feature type="signal peptide" evidence="2">
    <location>
        <begin position="1"/>
        <end position="30"/>
    </location>
</feature>
<comment type="caution">
    <text evidence="4">The sequence shown here is derived from an EMBL/GenBank/DDBJ whole genome shotgun (WGS) entry which is preliminary data.</text>
</comment>
<keyword evidence="2" id="KW-0732">Signal</keyword>
<organism evidence="4 5">
    <name type="scientific">Candidatus Portnoybacteria bacterium RBG_19FT_COMBO_36_7</name>
    <dbReference type="NCBI Taxonomy" id="1801992"/>
    <lineage>
        <taxon>Bacteria</taxon>
        <taxon>Candidatus Portnoyibacteriota</taxon>
    </lineage>
</organism>
<dbReference type="EMBL" id="MHMW01000030">
    <property type="protein sequence ID" value="OGZ33387.1"/>
    <property type="molecule type" value="Genomic_DNA"/>
</dbReference>
<evidence type="ECO:0000256" key="2">
    <source>
        <dbReference type="SAM" id="SignalP"/>
    </source>
</evidence>
<proteinExistence type="predicted"/>
<name>A0A1G2F635_9BACT</name>
<evidence type="ECO:0000313" key="5">
    <source>
        <dbReference type="Proteomes" id="UP000179099"/>
    </source>
</evidence>
<feature type="transmembrane region" description="Helical" evidence="1">
    <location>
        <begin position="120"/>
        <end position="141"/>
    </location>
</feature>
<accession>A0A1G2F635</accession>
<feature type="domain" description="Urease accessory protein UreH-like transmembrane" evidence="3">
    <location>
        <begin position="75"/>
        <end position="262"/>
    </location>
</feature>
<feature type="transmembrane region" description="Helical" evidence="1">
    <location>
        <begin position="46"/>
        <end position="71"/>
    </location>
</feature>
<feature type="transmembrane region" description="Helical" evidence="1">
    <location>
        <begin position="83"/>
        <end position="108"/>
    </location>
</feature>
<keyword evidence="1" id="KW-0472">Membrane</keyword>
<reference evidence="4 5" key="1">
    <citation type="journal article" date="2016" name="Nat. Commun.">
        <title>Thousands of microbial genomes shed light on interconnected biogeochemical processes in an aquifer system.</title>
        <authorList>
            <person name="Anantharaman K."/>
            <person name="Brown C.T."/>
            <person name="Hug L.A."/>
            <person name="Sharon I."/>
            <person name="Castelle C.J."/>
            <person name="Probst A.J."/>
            <person name="Thomas B.C."/>
            <person name="Singh A."/>
            <person name="Wilkins M.J."/>
            <person name="Karaoz U."/>
            <person name="Brodie E.L."/>
            <person name="Williams K.H."/>
            <person name="Hubbard S.S."/>
            <person name="Banfield J.F."/>
        </authorList>
    </citation>
    <scope>NUCLEOTIDE SEQUENCE [LARGE SCALE GENOMIC DNA]</scope>
</reference>
<keyword evidence="1" id="KW-0812">Transmembrane</keyword>
<dbReference type="InterPro" id="IPR051790">
    <property type="entry name" value="Cytochrome_c-biogenesis_DsbD"/>
</dbReference>
<feature type="transmembrane region" description="Helical" evidence="1">
    <location>
        <begin position="204"/>
        <end position="227"/>
    </location>
</feature>
<evidence type="ECO:0000259" key="3">
    <source>
        <dbReference type="Pfam" id="PF13386"/>
    </source>
</evidence>
<evidence type="ECO:0000256" key="1">
    <source>
        <dbReference type="SAM" id="Phobius"/>
    </source>
</evidence>
<dbReference type="InterPro" id="IPR039447">
    <property type="entry name" value="UreH-like_TM_dom"/>
</dbReference>
<dbReference type="Proteomes" id="UP000179099">
    <property type="component" value="Unassembled WGS sequence"/>
</dbReference>
<dbReference type="Pfam" id="PF13386">
    <property type="entry name" value="DsbD_2"/>
    <property type="match status" value="1"/>
</dbReference>
<sequence length="269" mass="29597">MLKHNFSLIKIVLIFALISAAFLLPQNSQAQEGICKTGLQSLNLTTWAVVCGAAVDAINPCEFAILILLMASMLVDENNRKKALFTGLAFSAAIFIAYFLMGIGLLSLIRQYTLSFTGTFYKIVGILAIIIGLLNIKDYFWYGGGGFLMEVPQSWRPKMKSLIKSVTNPIGAFLIGLLVSLFLLPCTSGPYAVILGMLATKITFTSAVFYLILYNLIFVLPMLVVVFAMYWGLSPEKAEDWRKNKIRLLHLIAGVILVALGIVILFGLI</sequence>